<keyword evidence="5" id="KW-0238">DNA-binding</keyword>
<dbReference type="PANTHER" id="PTHR10169:SF38">
    <property type="entry name" value="DNA TOPOISOMERASE 2"/>
    <property type="match status" value="1"/>
</dbReference>
<evidence type="ECO:0000256" key="1">
    <source>
        <dbReference type="ARBA" id="ARBA00000185"/>
    </source>
</evidence>
<dbReference type="GO" id="GO:0000819">
    <property type="term" value="P:sister chromatid segregation"/>
    <property type="evidence" value="ECO:0007669"/>
    <property type="project" value="TreeGrafter"/>
</dbReference>
<comment type="catalytic activity">
    <reaction evidence="1">
        <text>ATP-dependent breakage, passage and rejoining of double-stranded DNA.</text>
        <dbReference type="EC" id="5.6.2.2"/>
    </reaction>
</comment>
<dbReference type="EC" id="5.6.2.2" evidence="3"/>
<proteinExistence type="predicted"/>
<dbReference type="Gene3D" id="3.30.565.10">
    <property type="entry name" value="Histidine kinase-like ATPase, C-terminal domain"/>
    <property type="match status" value="1"/>
</dbReference>
<reference evidence="7" key="2">
    <citation type="journal article" date="2021" name="World Allergy Organ. J.">
        <title>Chromosome-level assembly of Dermatophagoides farinae genome and transcriptome reveals two novel allergens Der f 37 and Der f 39.</title>
        <authorList>
            <person name="Chen J."/>
            <person name="Cai Z."/>
            <person name="Fan D."/>
            <person name="Hu J."/>
            <person name="Hou Y."/>
            <person name="He Y."/>
            <person name="Zhang Z."/>
            <person name="Zhao Z."/>
            <person name="Gao P."/>
            <person name="Hu W."/>
            <person name="Sun J."/>
            <person name="Li J."/>
            <person name="Ji K."/>
        </authorList>
    </citation>
    <scope>NUCLEOTIDE SEQUENCE</scope>
    <source>
        <strain evidence="7">JKM2019</strain>
    </source>
</reference>
<organism evidence="7">
    <name type="scientific">Dermatophagoides farinae</name>
    <name type="common">American house dust mite</name>
    <dbReference type="NCBI Taxonomy" id="6954"/>
    <lineage>
        <taxon>Eukaryota</taxon>
        <taxon>Metazoa</taxon>
        <taxon>Ecdysozoa</taxon>
        <taxon>Arthropoda</taxon>
        <taxon>Chelicerata</taxon>
        <taxon>Arachnida</taxon>
        <taxon>Acari</taxon>
        <taxon>Acariformes</taxon>
        <taxon>Sarcoptiformes</taxon>
        <taxon>Astigmata</taxon>
        <taxon>Psoroptidia</taxon>
        <taxon>Analgoidea</taxon>
        <taxon>Pyroglyphidae</taxon>
        <taxon>Dermatophagoidinae</taxon>
        <taxon>Dermatophagoides</taxon>
    </lineage>
</organism>
<evidence type="ECO:0000256" key="3">
    <source>
        <dbReference type="ARBA" id="ARBA00012895"/>
    </source>
</evidence>
<sequence length="197" mass="22748">MNPNRLIGLLKSQDAQGSSPPVKKSRIDEPCQIEHILFRPNIGSVEKVTKQMWVYASQDGMVLRDVSYVPQLYKIFDEILVNIADDKICDQKMTIIKIEINMENINGAETIVFTTRIFGNILSSLNCINNNATTKLNFARYTSGGFIKSSTNFYLHRPRNTTLDFDFQHNGQIANCHCFKNHWRAYWSTIDQCHRRQ</sequence>
<protein>
    <recommendedName>
        <fullName evidence="3">DNA topoisomerase (ATP-hydrolyzing)</fullName>
        <ecNumber evidence="3">5.6.2.2</ecNumber>
    </recommendedName>
</protein>
<accession>A0A9D4NVH7</accession>
<dbReference type="EMBL" id="SDOV01000007">
    <property type="protein sequence ID" value="KAH7639464.1"/>
    <property type="molecule type" value="Genomic_DNA"/>
</dbReference>
<keyword evidence="4" id="KW-0799">Topoisomerase</keyword>
<reference evidence="7" key="1">
    <citation type="submission" date="2020-06" db="EMBL/GenBank/DDBJ databases">
        <authorList>
            <person name="Ji K."/>
            <person name="Li J."/>
        </authorList>
    </citation>
    <scope>NUCLEOTIDE SEQUENCE</scope>
    <source>
        <strain evidence="7">JKM2019</strain>
        <tissue evidence="7">Whole body</tissue>
    </source>
</reference>
<dbReference type="InterPro" id="IPR036890">
    <property type="entry name" value="HATPase_C_sf"/>
</dbReference>
<evidence type="ECO:0000256" key="6">
    <source>
        <dbReference type="ARBA" id="ARBA00023235"/>
    </source>
</evidence>
<dbReference type="GO" id="GO:0003677">
    <property type="term" value="F:DNA binding"/>
    <property type="evidence" value="ECO:0007669"/>
    <property type="project" value="UniProtKB-KW"/>
</dbReference>
<dbReference type="PANTHER" id="PTHR10169">
    <property type="entry name" value="DNA TOPOISOMERASE/GYRASE"/>
    <property type="match status" value="1"/>
</dbReference>
<evidence type="ECO:0000313" key="7">
    <source>
        <dbReference type="EMBL" id="KAH7639464.1"/>
    </source>
</evidence>
<dbReference type="InterPro" id="IPR050634">
    <property type="entry name" value="DNA_Topoisomerase_II"/>
</dbReference>
<gene>
    <name evidence="7" type="ORF">HUG17_3497</name>
</gene>
<dbReference type="GO" id="GO:0005634">
    <property type="term" value="C:nucleus"/>
    <property type="evidence" value="ECO:0007669"/>
    <property type="project" value="TreeGrafter"/>
</dbReference>
<dbReference type="GO" id="GO:0000712">
    <property type="term" value="P:resolution of meiotic recombination intermediates"/>
    <property type="evidence" value="ECO:0007669"/>
    <property type="project" value="TreeGrafter"/>
</dbReference>
<comment type="caution">
    <text evidence="7">The sequence shown here is derived from an EMBL/GenBank/DDBJ whole genome shotgun (WGS) entry which is preliminary data.</text>
</comment>
<dbReference type="AlphaFoldDB" id="A0A9D4NVH7"/>
<name>A0A9D4NVH7_DERFA</name>
<dbReference type="Proteomes" id="UP000828236">
    <property type="component" value="Unassembled WGS sequence"/>
</dbReference>
<keyword evidence="6" id="KW-0413">Isomerase</keyword>
<evidence type="ECO:0000256" key="2">
    <source>
        <dbReference type="ARBA" id="ARBA00001946"/>
    </source>
</evidence>
<dbReference type="GO" id="GO:0003918">
    <property type="term" value="F:DNA topoisomerase type II (double strand cut, ATP-hydrolyzing) activity"/>
    <property type="evidence" value="ECO:0007669"/>
    <property type="project" value="UniProtKB-EC"/>
</dbReference>
<evidence type="ECO:0000256" key="4">
    <source>
        <dbReference type="ARBA" id="ARBA00023029"/>
    </source>
</evidence>
<comment type="cofactor">
    <cofactor evidence="2">
        <name>Mg(2+)</name>
        <dbReference type="ChEBI" id="CHEBI:18420"/>
    </cofactor>
</comment>
<dbReference type="SUPFAM" id="SSF55874">
    <property type="entry name" value="ATPase domain of HSP90 chaperone/DNA topoisomerase II/histidine kinase"/>
    <property type="match status" value="1"/>
</dbReference>
<evidence type="ECO:0000256" key="5">
    <source>
        <dbReference type="ARBA" id="ARBA00023125"/>
    </source>
</evidence>